<dbReference type="AlphaFoldDB" id="A0A316HLL2"/>
<dbReference type="Proteomes" id="UP000245812">
    <property type="component" value="Unassembled WGS sequence"/>
</dbReference>
<sequence>MQPRNNAQREYLAALGEIVQRIAASLGNVAPQALPIRMYIAGGTALHFYTGERVSRDVDAAFSRRIALPENLEVAYRDADGAAQLLYLDRNYNDTLALMHEDAYDDSQPFALPGVDPSVLDVRLLSPLDLAVSKLGRFADQDRDDIAALARHGLIDAASLRQRAEAALTAYVGDTARVQNTIDIACRIIDNTRI</sequence>
<dbReference type="RefSeq" id="WP_109724913.1">
    <property type="nucleotide sequence ID" value="NZ_MSZV01000125.1"/>
</dbReference>
<dbReference type="OrthoDB" id="5865827at2"/>
<comment type="caution">
    <text evidence="2">The sequence shown here is derived from an EMBL/GenBank/DDBJ whole genome shotgun (WGS) entry which is preliminary data.</text>
</comment>
<organism evidence="2 3">
    <name type="scientific">Fulvimonas soli</name>
    <dbReference type="NCBI Taxonomy" id="155197"/>
    <lineage>
        <taxon>Bacteria</taxon>
        <taxon>Pseudomonadati</taxon>
        <taxon>Pseudomonadota</taxon>
        <taxon>Gammaproteobacteria</taxon>
        <taxon>Lysobacterales</taxon>
        <taxon>Rhodanobacteraceae</taxon>
        <taxon>Fulvimonas</taxon>
    </lineage>
</organism>
<gene>
    <name evidence="2" type="ORF">C7456_1272</name>
</gene>
<feature type="domain" description="DUF6036" evidence="1">
    <location>
        <begin position="22"/>
        <end position="179"/>
    </location>
</feature>
<evidence type="ECO:0000259" key="1">
    <source>
        <dbReference type="Pfam" id="PF19502"/>
    </source>
</evidence>
<name>A0A316HLL2_9GAMM</name>
<reference evidence="2 3" key="1">
    <citation type="submission" date="2018-05" db="EMBL/GenBank/DDBJ databases">
        <title>Genomic Encyclopedia of Type Strains, Phase IV (KMG-IV): sequencing the most valuable type-strain genomes for metagenomic binning, comparative biology and taxonomic classification.</title>
        <authorList>
            <person name="Goeker M."/>
        </authorList>
    </citation>
    <scope>NUCLEOTIDE SEQUENCE [LARGE SCALE GENOMIC DNA]</scope>
    <source>
        <strain evidence="2 3">DSM 14263</strain>
    </source>
</reference>
<evidence type="ECO:0000313" key="2">
    <source>
        <dbReference type="EMBL" id="PWK80944.1"/>
    </source>
</evidence>
<accession>A0A316HLL2</accession>
<keyword evidence="3" id="KW-1185">Reference proteome</keyword>
<dbReference type="InterPro" id="IPR045792">
    <property type="entry name" value="DUF6036"/>
</dbReference>
<dbReference type="EMBL" id="QGHC01000027">
    <property type="protein sequence ID" value="PWK80944.1"/>
    <property type="molecule type" value="Genomic_DNA"/>
</dbReference>
<dbReference type="Pfam" id="PF19502">
    <property type="entry name" value="DUF6036"/>
    <property type="match status" value="1"/>
</dbReference>
<protein>
    <recommendedName>
        <fullName evidence="1">DUF6036 domain-containing protein</fullName>
    </recommendedName>
</protein>
<evidence type="ECO:0000313" key="3">
    <source>
        <dbReference type="Proteomes" id="UP000245812"/>
    </source>
</evidence>
<proteinExistence type="predicted"/>